<dbReference type="AlphaFoldDB" id="A0AAI9TY63"/>
<dbReference type="Proteomes" id="UP001239213">
    <property type="component" value="Unassembled WGS sequence"/>
</dbReference>
<keyword evidence="2" id="KW-1185">Reference proteome</keyword>
<reference evidence="1" key="1">
    <citation type="submission" date="2016-11" db="EMBL/GenBank/DDBJ databases">
        <title>The genome sequence of Colletotrichum cuscutae.</title>
        <authorList>
            <person name="Baroncelli R."/>
        </authorList>
    </citation>
    <scope>NUCLEOTIDE SEQUENCE</scope>
    <source>
        <strain evidence="1">IMI 304802</strain>
    </source>
</reference>
<sequence length="97" mass="10677">MPGDDLRQSSIAILDVVAPTWPRCEKTNTTKRPPSLPIIIETQYEVIKPKALNTGVPECRTAFQGTVEDVVCQPPLSNFSALAMREQFQSRGCSSTL</sequence>
<accession>A0AAI9TY63</accession>
<evidence type="ECO:0000313" key="1">
    <source>
        <dbReference type="EMBL" id="KAK1448143.1"/>
    </source>
</evidence>
<evidence type="ECO:0000313" key="2">
    <source>
        <dbReference type="Proteomes" id="UP001239213"/>
    </source>
</evidence>
<protein>
    <submittedName>
        <fullName evidence="1">Uncharacterized protein</fullName>
    </submittedName>
</protein>
<name>A0AAI9TY63_9PEZI</name>
<dbReference type="EMBL" id="MPDP01000311">
    <property type="protein sequence ID" value="KAK1448143.1"/>
    <property type="molecule type" value="Genomic_DNA"/>
</dbReference>
<organism evidence="1 2">
    <name type="scientific">Colletotrichum cuscutae</name>
    <dbReference type="NCBI Taxonomy" id="1209917"/>
    <lineage>
        <taxon>Eukaryota</taxon>
        <taxon>Fungi</taxon>
        <taxon>Dikarya</taxon>
        <taxon>Ascomycota</taxon>
        <taxon>Pezizomycotina</taxon>
        <taxon>Sordariomycetes</taxon>
        <taxon>Hypocreomycetidae</taxon>
        <taxon>Glomerellales</taxon>
        <taxon>Glomerellaceae</taxon>
        <taxon>Colletotrichum</taxon>
        <taxon>Colletotrichum acutatum species complex</taxon>
    </lineage>
</organism>
<proteinExistence type="predicted"/>
<gene>
    <name evidence="1" type="ORF">CCUS01_11887</name>
</gene>
<comment type="caution">
    <text evidence="1">The sequence shown here is derived from an EMBL/GenBank/DDBJ whole genome shotgun (WGS) entry which is preliminary data.</text>
</comment>